<dbReference type="InterPro" id="IPR057191">
    <property type="entry name" value="DUF7869"/>
</dbReference>
<dbReference type="OrthoDB" id="6744575at2759"/>
<dbReference type="AlphaFoldDB" id="A0A653CKT5"/>
<dbReference type="PANTHER" id="PTHR10773">
    <property type="entry name" value="DNA-DIRECTED RNA POLYMERASES I, II, AND III SUBUNIT RPABC2"/>
    <property type="match status" value="1"/>
</dbReference>
<dbReference type="PANTHER" id="PTHR10773:SF19">
    <property type="match status" value="1"/>
</dbReference>
<keyword evidence="3" id="KW-1185">Reference proteome</keyword>
<evidence type="ECO:0000313" key="2">
    <source>
        <dbReference type="EMBL" id="VEN48520.1"/>
    </source>
</evidence>
<dbReference type="EMBL" id="CAACVG010008108">
    <property type="protein sequence ID" value="VEN48520.1"/>
    <property type="molecule type" value="Genomic_DNA"/>
</dbReference>
<feature type="domain" description="DUF7869" evidence="1">
    <location>
        <begin position="338"/>
        <end position="491"/>
    </location>
</feature>
<evidence type="ECO:0000313" key="3">
    <source>
        <dbReference type="Proteomes" id="UP000410492"/>
    </source>
</evidence>
<proteinExistence type="predicted"/>
<dbReference type="Proteomes" id="UP000410492">
    <property type="component" value="Unassembled WGS sequence"/>
</dbReference>
<gene>
    <name evidence="2" type="ORF">CALMAC_LOCUS9941</name>
</gene>
<organism evidence="2 3">
    <name type="scientific">Callosobruchus maculatus</name>
    <name type="common">Southern cowpea weevil</name>
    <name type="synonym">Pulse bruchid</name>
    <dbReference type="NCBI Taxonomy" id="64391"/>
    <lineage>
        <taxon>Eukaryota</taxon>
        <taxon>Metazoa</taxon>
        <taxon>Ecdysozoa</taxon>
        <taxon>Arthropoda</taxon>
        <taxon>Hexapoda</taxon>
        <taxon>Insecta</taxon>
        <taxon>Pterygota</taxon>
        <taxon>Neoptera</taxon>
        <taxon>Endopterygota</taxon>
        <taxon>Coleoptera</taxon>
        <taxon>Polyphaga</taxon>
        <taxon>Cucujiformia</taxon>
        <taxon>Chrysomeloidea</taxon>
        <taxon>Chrysomelidae</taxon>
        <taxon>Bruchinae</taxon>
        <taxon>Bruchini</taxon>
        <taxon>Callosobruchus</taxon>
    </lineage>
</organism>
<name>A0A653CKT5_CALMS</name>
<sequence length="608" mass="70276">MDDCGSQIKKTPPNLSRKKLKLVEKHKREVRKRLLYSPKQLPQKPTSKHVKIKAFKCNELTMADLMKMHQHFYSKKDKLSQDTYILKWCNSRDPKRHRNITQTTKSVSIEYRVPTLHGKHVRICRDAFCGILGVKKDRLQGVMKRYQKGKIPEEGRGGDRVKGKNDAKKEAISEYIESLKSVESHYCRSAVSTRTYLPCDLNIKRLAKMYNDSVEEHLQAKESFFRFYFNTNYNIGFGTPKTDVCSTCIRFKEELKKEKDVGKHNDLIIKQRVHTLKAKAFFQFLKESRQTRETFSIDCQKNLCLPKLPDQSAYFSQQYNLYNFTVVNGSSKDKLGKDHVWSYVWIDLDLAKNSSVISSALFDALSKFEFSGAIEEVSIFADGCPAQNKNITMIGMLCYWLKEKAPVNIKKIQVIFPVVGHSYMPPDRVFGLIESKIKKTPSITNPSEYCSIIEEFATVRKLTEDWVAQDWKTSISKVVKNPGSWHFKFNPAKRFIITKLPTNNVLVRGEVNYKSDLGMDKSVLKRGQKISFLGLNTMNPGRVSDRKKADSVANLLQLHFGADWRDDRRLDFYKRAIESATMENDVLDNDSHQEECCSRLETEDDLRV</sequence>
<accession>A0A653CKT5</accession>
<dbReference type="Pfam" id="PF25273">
    <property type="entry name" value="DUF7869"/>
    <property type="match status" value="1"/>
</dbReference>
<reference evidence="2 3" key="1">
    <citation type="submission" date="2019-01" db="EMBL/GenBank/DDBJ databases">
        <authorList>
            <person name="Sayadi A."/>
        </authorList>
    </citation>
    <scope>NUCLEOTIDE SEQUENCE [LARGE SCALE GENOMIC DNA]</scope>
</reference>
<evidence type="ECO:0000259" key="1">
    <source>
        <dbReference type="Pfam" id="PF25273"/>
    </source>
</evidence>
<protein>
    <recommendedName>
        <fullName evidence="1">DUF7869 domain-containing protein</fullName>
    </recommendedName>
</protein>